<evidence type="ECO:0000313" key="1">
    <source>
        <dbReference type="EMBL" id="MEY8016414.1"/>
    </source>
</evidence>
<name>A0ABV4C1K7_9MYCO</name>
<sequence length="394" mass="39678">MTPLVVDPVVLSAAGAAVVAAGDGLAANLTVLVGGFAANTGHDHGGTALGLGYQCAGQSLVSAAAAVVNACRFNGAKIELSGALSASTALVGGQQIPEGAQIGEVLSQIGDHASSVGAQCGKLAATLDRFAEEVSYAQKAIRDLLHRLGSLGDIAHDIALVLEGKAFDEVERIAADINAVLHCLGREAPAWEQSLDGGVQAVDGLVVGMERFMGGQFTHFLGQQVGNQVAATFDTWVNTGEGFLKGAYEMARGIEGVDPWWFVLDPQGAAATWKTMTKTGLLNHVLNPQDAVDADKQMVGSLLHLDDWRADRPGLGLGENLFDVATLVVPGVGEAGAGAKGAAAAGRAAEEGGQAAGVAGRGAGAAGAGGALGDIGKAGAGLTRACHDFCVSQR</sequence>
<evidence type="ECO:0000313" key="2">
    <source>
        <dbReference type="Proteomes" id="UP001564760"/>
    </source>
</evidence>
<gene>
    <name evidence="1" type="ORF">AB8998_16125</name>
</gene>
<reference evidence="1 2" key="1">
    <citation type="submission" date="2024-08" db="EMBL/GenBank/DDBJ databases">
        <title>Mycobacterium servetensis sp. nov., a novel rapid-growing mycobacterial species recovered from a human patient in Zaragoza, Spain.</title>
        <authorList>
            <person name="Tristancho-Baro A.I."/>
            <person name="Buenestado-Serrano S."/>
            <person name="Garcia De Viedma D."/>
            <person name="Milagro-Beamonte A."/>
            <person name="Burillo N."/>
            <person name="Sanz S."/>
            <person name="Lopez-Calleja A.I."/>
            <person name="Penas-Utrilla D."/>
            <person name="Guardingo M."/>
            <person name="Garcia M.J."/>
            <person name="Vinuelas-Bayon J."/>
        </authorList>
    </citation>
    <scope>NUCLEOTIDE SEQUENCE [LARGE SCALE GENOMIC DNA]</scope>
    <source>
        <strain evidence="2">HUMS_12744610</strain>
    </source>
</reference>
<dbReference type="Proteomes" id="UP001564760">
    <property type="component" value="Unassembled WGS sequence"/>
</dbReference>
<protein>
    <submittedName>
        <fullName evidence="1">Uncharacterized protein</fullName>
    </submittedName>
</protein>
<proteinExistence type="predicted"/>
<organism evidence="1 2">
    <name type="scientific">Mycobacterium servetii</name>
    <dbReference type="NCBI Taxonomy" id="3237418"/>
    <lineage>
        <taxon>Bacteria</taxon>
        <taxon>Bacillati</taxon>
        <taxon>Actinomycetota</taxon>
        <taxon>Actinomycetes</taxon>
        <taxon>Mycobacteriales</taxon>
        <taxon>Mycobacteriaceae</taxon>
        <taxon>Mycobacterium</taxon>
    </lineage>
</organism>
<keyword evidence="2" id="KW-1185">Reference proteome</keyword>
<accession>A0ABV4C1K7</accession>
<dbReference type="RefSeq" id="WP_369738782.1">
    <property type="nucleotide sequence ID" value="NZ_JBGEDP010000001.1"/>
</dbReference>
<dbReference type="EMBL" id="JBGEDP010000001">
    <property type="protein sequence ID" value="MEY8016414.1"/>
    <property type="molecule type" value="Genomic_DNA"/>
</dbReference>
<comment type="caution">
    <text evidence="1">The sequence shown here is derived from an EMBL/GenBank/DDBJ whole genome shotgun (WGS) entry which is preliminary data.</text>
</comment>